<dbReference type="SUPFAM" id="SSF52540">
    <property type="entry name" value="P-loop containing nucleoside triphosphate hydrolases"/>
    <property type="match status" value="1"/>
</dbReference>
<reference evidence="13" key="1">
    <citation type="submission" date="2015-09" db="EMBL/GenBank/DDBJ databases">
        <authorList>
            <consortium name="Pathogen Informatics"/>
        </authorList>
    </citation>
    <scope>NUCLEOTIDE SEQUENCE [LARGE SCALE GENOMIC DNA]</scope>
    <source>
        <strain evidence="13">Lake Konstanz</strain>
    </source>
</reference>
<dbReference type="InterPro" id="IPR027417">
    <property type="entry name" value="P-loop_NTPase"/>
</dbReference>
<feature type="compositionally biased region" description="Low complexity" evidence="9">
    <location>
        <begin position="1033"/>
        <end position="1061"/>
    </location>
</feature>
<dbReference type="PROSITE" id="PS00690">
    <property type="entry name" value="DEAH_ATP_HELICASE"/>
    <property type="match status" value="1"/>
</dbReference>
<dbReference type="Pfam" id="PF00271">
    <property type="entry name" value="Helicase_C"/>
    <property type="match status" value="1"/>
</dbReference>
<dbReference type="GO" id="GO:0016787">
    <property type="term" value="F:hydrolase activity"/>
    <property type="evidence" value="ECO:0007669"/>
    <property type="project" value="UniProtKB-KW"/>
</dbReference>
<feature type="region of interest" description="Disordered" evidence="9">
    <location>
        <begin position="134"/>
        <end position="177"/>
    </location>
</feature>
<feature type="compositionally biased region" description="Low complexity" evidence="9">
    <location>
        <begin position="211"/>
        <end position="223"/>
    </location>
</feature>
<evidence type="ECO:0000313" key="13">
    <source>
        <dbReference type="Proteomes" id="UP000051952"/>
    </source>
</evidence>
<dbReference type="InterPro" id="IPR014001">
    <property type="entry name" value="Helicase_ATP-bd"/>
</dbReference>
<organism evidence="12 13">
    <name type="scientific">Bodo saltans</name>
    <name type="common">Flagellated protozoan</name>
    <dbReference type="NCBI Taxonomy" id="75058"/>
    <lineage>
        <taxon>Eukaryota</taxon>
        <taxon>Discoba</taxon>
        <taxon>Euglenozoa</taxon>
        <taxon>Kinetoplastea</taxon>
        <taxon>Metakinetoplastina</taxon>
        <taxon>Eubodonida</taxon>
        <taxon>Bodonidae</taxon>
        <taxon>Bodo</taxon>
    </lineage>
</organism>
<dbReference type="Pfam" id="PF21010">
    <property type="entry name" value="HA2_C"/>
    <property type="match status" value="1"/>
</dbReference>
<dbReference type="Pfam" id="PF00270">
    <property type="entry name" value="DEAD"/>
    <property type="match status" value="1"/>
</dbReference>
<feature type="compositionally biased region" description="Basic and acidic residues" evidence="9">
    <location>
        <begin position="1"/>
        <end position="10"/>
    </location>
</feature>
<dbReference type="GO" id="GO:0005524">
    <property type="term" value="F:ATP binding"/>
    <property type="evidence" value="ECO:0007669"/>
    <property type="project" value="UniProtKB-KW"/>
</dbReference>
<comment type="catalytic activity">
    <reaction evidence="8">
        <text>ATP + H2O = ADP + phosphate + H(+)</text>
        <dbReference type="Rhea" id="RHEA:13065"/>
        <dbReference type="ChEBI" id="CHEBI:15377"/>
        <dbReference type="ChEBI" id="CHEBI:15378"/>
        <dbReference type="ChEBI" id="CHEBI:30616"/>
        <dbReference type="ChEBI" id="CHEBI:43474"/>
        <dbReference type="ChEBI" id="CHEBI:456216"/>
        <dbReference type="EC" id="3.6.4.13"/>
    </reaction>
</comment>
<comment type="similarity">
    <text evidence="7">Belongs to the DEAD box helicase family. DEAH subfamily. PRP16 sub-subfamily.</text>
</comment>
<evidence type="ECO:0000256" key="9">
    <source>
        <dbReference type="SAM" id="MobiDB-lite"/>
    </source>
</evidence>
<evidence type="ECO:0000256" key="1">
    <source>
        <dbReference type="ARBA" id="ARBA00012552"/>
    </source>
</evidence>
<dbReference type="GO" id="GO:0003723">
    <property type="term" value="F:RNA binding"/>
    <property type="evidence" value="ECO:0007669"/>
    <property type="project" value="TreeGrafter"/>
</dbReference>
<evidence type="ECO:0000256" key="6">
    <source>
        <dbReference type="ARBA" id="ARBA00022840"/>
    </source>
</evidence>
<dbReference type="SMART" id="SM00847">
    <property type="entry name" value="HA2"/>
    <property type="match status" value="1"/>
</dbReference>
<keyword evidence="13" id="KW-1185">Reference proteome</keyword>
<dbReference type="GO" id="GO:0003724">
    <property type="term" value="F:RNA helicase activity"/>
    <property type="evidence" value="ECO:0007669"/>
    <property type="project" value="UniProtKB-EC"/>
</dbReference>
<evidence type="ECO:0000259" key="10">
    <source>
        <dbReference type="PROSITE" id="PS51192"/>
    </source>
</evidence>
<dbReference type="InterPro" id="IPR002464">
    <property type="entry name" value="DNA/RNA_helicase_DEAH_CS"/>
</dbReference>
<dbReference type="OrthoDB" id="10253254at2759"/>
<sequence length="1075" mass="117139">MEDHTERTASSDDYDMLLTEHFQHRGGRHASNNKQQTSAPASTTGAPEISLEVHKEVRPSFLSNAPAGAFSRQIDIIVPVTKATDSLPKAAEKGSAVLLEHKREQERARAARDKVDLKKSDLHALVGAGGIIAASDINDDDDDSGPQGGRREGKRPRGAGAPTTSGTSSGHEDQLEADKRELESLRNKLHLLERSHGGGSSNNVPTSTSIGATAPGKTPTTTAAQAARLERRTDLNAAEAVYREKVKSYDDSSMLDFLSARSLPLTGSSSSHTNSEKQRFLDHREFIRKTRESLPIYFCRSELLRYIGENSVSIIMGETGSGKTTQLVQYLYEVGYASGGKQIGCTQPRRLAAIGVSTRVAEEVGCTLGTTVGYSIHLDDMTTEQTKIRFMTDGVLLREVVNDPFLEKYSVIVMDEAHERSMDTDVLLGVLKGICRRRSDLKVIVTSATMNIMKFSAFFNNAPYYEIPGKTFDVELEYASTPVEDYVHAAVIKAMEIHVRATLDSEKQHSDTTTTTTGTTPPPTDDNGGDILIFMTGRDDVYGACALLKQRLHSMRRPSGEHWDETLLIIPCMSEAVQNSAASAVLFDPAPPGMRKCIISTNVAETSLTIHGIRYVIDCGMMKTNVFHPTFGMNTLKRYPTSKAQSNQRKGRAGRTAKGTCFRLFTREQFTNEMLPATIPEIQRSSVDTVVLLLKSIGVRDLSGFDFIDAPPEANMRSSLWQLWLFGALDDAGDITESGRCMLEFPVNPTLANILIHSTRLKCSAEVLSIVAMLSADVKSLFEMPAGKEEDARQAHGRFANGESDHLTYLNVYQQYQQPGAGGGRQWAREHFLNVTVLERAIHVREQLVEKMQRLKLDIASAGDGETDVIRRCLVHGYSLQAARKVAGKWSEYQSLLNVGVTCHVVPSSSILNAGTVPEYIIYDDLMFTTKEYFVTVTAVDPAWLVAVGRGLYTINGGGSGAAVDMGGSGDEWAVTLSSSCNAAKELRAERAAASRLASENFAHQGQLGSSMFDELLRQDVVIVPAAQKTSSVLPLSSPVTTTTASVSAASMPPNPTTAAKRPPPPPLNRRRAGL</sequence>
<dbReference type="InterPro" id="IPR001650">
    <property type="entry name" value="Helicase_C-like"/>
</dbReference>
<dbReference type="PROSITE" id="PS51192">
    <property type="entry name" value="HELICASE_ATP_BIND_1"/>
    <property type="match status" value="1"/>
</dbReference>
<dbReference type="InterPro" id="IPR011709">
    <property type="entry name" value="DEAD-box_helicase_OB_fold"/>
</dbReference>
<keyword evidence="5" id="KW-0347">Helicase</keyword>
<protein>
    <recommendedName>
        <fullName evidence="1">RNA helicase</fullName>
        <ecNumber evidence="1">3.6.4.13</ecNumber>
    </recommendedName>
</protein>
<feature type="region of interest" description="Disordered" evidence="9">
    <location>
        <begin position="503"/>
        <end position="530"/>
    </location>
</feature>
<dbReference type="Pfam" id="PF07717">
    <property type="entry name" value="OB_NTP_bind"/>
    <property type="match status" value="1"/>
</dbReference>
<feature type="region of interest" description="Disordered" evidence="9">
    <location>
        <begin position="1033"/>
        <end position="1075"/>
    </location>
</feature>
<feature type="domain" description="Helicase C-terminal" evidence="11">
    <location>
        <begin position="505"/>
        <end position="698"/>
    </location>
</feature>
<accession>A0A0S4ITR4</accession>
<proteinExistence type="inferred from homology"/>
<dbReference type="VEuPathDB" id="TriTrypDB:BSAL_66045"/>
<keyword evidence="3" id="KW-0547">Nucleotide-binding</keyword>
<keyword evidence="4" id="KW-0378">Hydrolase</keyword>
<name>A0A0S4ITR4_BODSA</name>
<dbReference type="SMART" id="SM00487">
    <property type="entry name" value="DEXDc"/>
    <property type="match status" value="1"/>
</dbReference>
<feature type="region of interest" description="Disordered" evidence="9">
    <location>
        <begin position="1"/>
        <end position="48"/>
    </location>
</feature>
<dbReference type="PANTHER" id="PTHR18934:SF91">
    <property type="entry name" value="PRE-MRNA-SPLICING FACTOR ATP-DEPENDENT RNA HELICASE PRP16"/>
    <property type="match status" value="1"/>
</dbReference>
<dbReference type="PROSITE" id="PS51194">
    <property type="entry name" value="HELICASE_CTER"/>
    <property type="match status" value="1"/>
</dbReference>
<keyword evidence="2" id="KW-0507">mRNA processing</keyword>
<evidence type="ECO:0000256" key="4">
    <source>
        <dbReference type="ARBA" id="ARBA00022801"/>
    </source>
</evidence>
<evidence type="ECO:0000313" key="12">
    <source>
        <dbReference type="EMBL" id="CUF82437.1"/>
    </source>
</evidence>
<evidence type="ECO:0000259" key="11">
    <source>
        <dbReference type="PROSITE" id="PS51194"/>
    </source>
</evidence>
<dbReference type="PANTHER" id="PTHR18934">
    <property type="entry name" value="ATP-DEPENDENT RNA HELICASE"/>
    <property type="match status" value="1"/>
</dbReference>
<gene>
    <name evidence="12" type="ORF">BSAL_66045</name>
</gene>
<feature type="region of interest" description="Disordered" evidence="9">
    <location>
        <begin position="192"/>
        <end position="223"/>
    </location>
</feature>
<dbReference type="InterPro" id="IPR048333">
    <property type="entry name" value="HA2_WH"/>
</dbReference>
<evidence type="ECO:0000256" key="7">
    <source>
        <dbReference type="ARBA" id="ARBA00038040"/>
    </source>
</evidence>
<dbReference type="SMART" id="SM00490">
    <property type="entry name" value="HELICc"/>
    <property type="match status" value="1"/>
</dbReference>
<evidence type="ECO:0000256" key="3">
    <source>
        <dbReference type="ARBA" id="ARBA00022741"/>
    </source>
</evidence>
<evidence type="ECO:0000256" key="8">
    <source>
        <dbReference type="ARBA" id="ARBA00047984"/>
    </source>
</evidence>
<keyword evidence="6" id="KW-0067">ATP-binding</keyword>
<dbReference type="EC" id="3.6.4.13" evidence="1"/>
<feature type="domain" description="Helicase ATP-binding" evidence="10">
    <location>
        <begin position="304"/>
        <end position="468"/>
    </location>
</feature>
<feature type="compositionally biased region" description="Polar residues" evidence="9">
    <location>
        <begin position="201"/>
        <end position="210"/>
    </location>
</feature>
<dbReference type="CDD" id="cd18791">
    <property type="entry name" value="SF2_C_RHA"/>
    <property type="match status" value="1"/>
</dbReference>
<dbReference type="InterPro" id="IPR011545">
    <property type="entry name" value="DEAD/DEAH_box_helicase_dom"/>
</dbReference>
<evidence type="ECO:0000256" key="2">
    <source>
        <dbReference type="ARBA" id="ARBA00022664"/>
    </source>
</evidence>
<evidence type="ECO:0000256" key="5">
    <source>
        <dbReference type="ARBA" id="ARBA00022806"/>
    </source>
</evidence>
<feature type="compositionally biased region" description="Low complexity" evidence="9">
    <location>
        <begin position="511"/>
        <end position="530"/>
    </location>
</feature>
<dbReference type="Gene3D" id="1.20.120.1080">
    <property type="match status" value="1"/>
</dbReference>
<dbReference type="EMBL" id="CYKH01000417">
    <property type="protein sequence ID" value="CUF82437.1"/>
    <property type="molecule type" value="Genomic_DNA"/>
</dbReference>
<dbReference type="FunFam" id="3.40.50.300:FF:000615">
    <property type="entry name" value="pre-mRNA-splicing factor ATP-dependent RNA helicase DEAH7"/>
    <property type="match status" value="1"/>
</dbReference>
<dbReference type="AlphaFoldDB" id="A0A0S4ITR4"/>
<dbReference type="Proteomes" id="UP000051952">
    <property type="component" value="Unassembled WGS sequence"/>
</dbReference>
<dbReference type="CDD" id="cd17917">
    <property type="entry name" value="DEXHc_RHA-like"/>
    <property type="match status" value="1"/>
</dbReference>
<dbReference type="GO" id="GO:0006397">
    <property type="term" value="P:mRNA processing"/>
    <property type="evidence" value="ECO:0007669"/>
    <property type="project" value="UniProtKB-KW"/>
</dbReference>
<dbReference type="InterPro" id="IPR007502">
    <property type="entry name" value="Helicase-assoc_dom"/>
</dbReference>
<dbReference type="Pfam" id="PF04408">
    <property type="entry name" value="WHD_HA2"/>
    <property type="match status" value="1"/>
</dbReference>
<dbReference type="Gene3D" id="3.40.50.300">
    <property type="entry name" value="P-loop containing nucleotide triphosphate hydrolases"/>
    <property type="match status" value="2"/>
</dbReference>
<feature type="compositionally biased region" description="Polar residues" evidence="9">
    <location>
        <begin position="30"/>
        <end position="45"/>
    </location>
</feature>